<comment type="similarity">
    <text evidence="5 15">In the C-terminal section; belongs to the HTP reductase family.</text>
</comment>
<dbReference type="Pfam" id="PF01872">
    <property type="entry name" value="RibD_C"/>
    <property type="match status" value="1"/>
</dbReference>
<evidence type="ECO:0000256" key="14">
    <source>
        <dbReference type="ARBA" id="ARBA00049886"/>
    </source>
</evidence>
<keyword evidence="7 15" id="KW-0479">Metal-binding</keyword>
<evidence type="ECO:0000313" key="20">
    <source>
        <dbReference type="EMBL" id="BAZ97605.1"/>
    </source>
</evidence>
<dbReference type="EMBL" id="JGYD01000025">
    <property type="protein sequence ID" value="KSV17136.1"/>
    <property type="molecule type" value="Genomic_DNA"/>
</dbReference>
<keyword evidence="6 15" id="KW-0686">Riboflavin biosynthesis</keyword>
<dbReference type="Gene3D" id="3.40.140.10">
    <property type="entry name" value="Cytidine Deaminase, domain 2"/>
    <property type="match status" value="1"/>
</dbReference>
<dbReference type="GO" id="GO:0008835">
    <property type="term" value="F:diaminohydroxyphosphoribosylaminopyrimidine deaminase activity"/>
    <property type="evidence" value="ECO:0007669"/>
    <property type="project" value="UniProtKB-EC"/>
</dbReference>
<evidence type="ECO:0000313" key="21">
    <source>
        <dbReference type="EMBL" id="KSV17136.1"/>
    </source>
</evidence>
<feature type="binding site" evidence="18">
    <location>
        <position position="72"/>
    </location>
    <ligand>
        <name>Zn(2+)</name>
        <dbReference type="ChEBI" id="CHEBI:29105"/>
        <note>catalytic</note>
    </ligand>
</feature>
<keyword evidence="9 15" id="KW-0862">Zinc</keyword>
<dbReference type="Proteomes" id="UP001327986">
    <property type="component" value="Chromosome"/>
</dbReference>
<dbReference type="InterPro" id="IPR024072">
    <property type="entry name" value="DHFR-like_dom_sf"/>
</dbReference>
<accession>A0A0V8M0A8</accession>
<proteinExistence type="inferred from homology"/>
<dbReference type="GO" id="GO:0008703">
    <property type="term" value="F:5-amino-6-(5-phosphoribosylamino)uracil reductase activity"/>
    <property type="evidence" value="ECO:0007669"/>
    <property type="project" value="UniProtKB-EC"/>
</dbReference>
<evidence type="ECO:0000256" key="1">
    <source>
        <dbReference type="ARBA" id="ARBA00002151"/>
    </source>
</evidence>
<dbReference type="GeneID" id="3229533"/>
<dbReference type="SUPFAM" id="SSF53927">
    <property type="entry name" value="Cytidine deaminase-like"/>
    <property type="match status" value="1"/>
</dbReference>
<dbReference type="EMBL" id="CP141531">
    <property type="protein sequence ID" value="WRO06872.1"/>
    <property type="molecule type" value="Genomic_DNA"/>
</dbReference>
<feature type="binding site" evidence="17">
    <location>
        <position position="193"/>
    </location>
    <ligand>
        <name>NADP(+)</name>
        <dbReference type="ChEBI" id="CHEBI:58349"/>
    </ligand>
</feature>
<evidence type="ECO:0000256" key="5">
    <source>
        <dbReference type="ARBA" id="ARBA00007417"/>
    </source>
</evidence>
<evidence type="ECO:0000256" key="16">
    <source>
        <dbReference type="PIRSR" id="PIRSR006769-1"/>
    </source>
</evidence>
<dbReference type="InterPro" id="IPR002125">
    <property type="entry name" value="CMP_dCMP_dom"/>
</dbReference>
<feature type="active site" description="Proton donor" evidence="16">
    <location>
        <position position="49"/>
    </location>
</feature>
<evidence type="ECO:0000256" key="10">
    <source>
        <dbReference type="ARBA" id="ARBA00022857"/>
    </source>
</evidence>
<feature type="binding site" evidence="17">
    <location>
        <position position="165"/>
    </location>
    <ligand>
        <name>substrate</name>
    </ligand>
</feature>
<keyword evidence="12" id="KW-0511">Multifunctional enzyme</keyword>
<gene>
    <name evidence="22" type="primary">ribD</name>
    <name evidence="21" type="ORF">DA01_06820</name>
    <name evidence="20" type="ORF">DEHALATV1_0977</name>
    <name evidence="22" type="ORF">VLL09_05655</name>
</gene>
<dbReference type="eggNOG" id="COG1985">
    <property type="taxonomic scope" value="Bacteria"/>
</dbReference>
<reference evidence="20 24" key="2">
    <citation type="journal article" date="2017" name="Sci. Rep.">
        <title>Isolation and genomic characterization of a Dehalococcoides strain suggests genomic rearrangement during culture.</title>
        <authorList>
            <person name="Yohda M."/>
            <person name="Ikegami K."/>
            <person name="Aita Y."/>
            <person name="Kitajima M."/>
            <person name="Takechi A."/>
            <person name="Iwamoto M."/>
            <person name="Fukuda T."/>
            <person name="Tamura N."/>
            <person name="Shibasaki J."/>
            <person name="Koike S."/>
            <person name="Komatsu D."/>
            <person name="Miyagi S."/>
            <person name="Nishimura M."/>
            <person name="Uchino Y."/>
            <person name="Shiroma A."/>
            <person name="Shimoji M."/>
            <person name="Tamotsu H."/>
            <person name="Ashimine N."/>
            <person name="Shinzato M."/>
            <person name="Ohki S."/>
            <person name="Nakano K."/>
            <person name="Teruya K."/>
            <person name="Satou K."/>
            <person name="Hirano T."/>
            <person name="Yagi O."/>
        </authorList>
    </citation>
    <scope>NUCLEOTIDE SEQUENCE [LARGE SCALE GENOMIC DNA]</scope>
    <source>
        <strain evidence="20 24">UCH-ATV1</strain>
    </source>
</reference>
<feature type="domain" description="CMP/dCMP-type deaminase" evidence="19">
    <location>
        <begin position="1"/>
        <end position="119"/>
    </location>
</feature>
<evidence type="ECO:0000256" key="11">
    <source>
        <dbReference type="ARBA" id="ARBA00023002"/>
    </source>
</evidence>
<evidence type="ECO:0000256" key="4">
    <source>
        <dbReference type="ARBA" id="ARBA00005259"/>
    </source>
</evidence>
<feature type="binding site" evidence="17">
    <location>
        <position position="204"/>
    </location>
    <ligand>
        <name>substrate</name>
    </ligand>
</feature>
<feature type="binding site" evidence="17">
    <location>
        <position position="197"/>
    </location>
    <ligand>
        <name>NADP(+)</name>
        <dbReference type="ChEBI" id="CHEBI:58349"/>
    </ligand>
</feature>
<dbReference type="FunFam" id="3.40.140.10:FF:000025">
    <property type="entry name" value="Riboflavin biosynthesis protein RibD"/>
    <property type="match status" value="1"/>
</dbReference>
<name>A0A0V8M0A8_9CHLR</name>
<dbReference type="PANTHER" id="PTHR38011">
    <property type="entry name" value="DIHYDROFOLATE REDUCTASE FAMILY PROTEIN (AFU_ORTHOLOGUE AFUA_8G06820)"/>
    <property type="match status" value="1"/>
</dbReference>
<evidence type="ECO:0000256" key="2">
    <source>
        <dbReference type="ARBA" id="ARBA00004882"/>
    </source>
</evidence>
<dbReference type="Pfam" id="PF00383">
    <property type="entry name" value="dCMP_cyt_deam_1"/>
    <property type="match status" value="1"/>
</dbReference>
<comment type="cofactor">
    <cofactor evidence="15 18">
        <name>Zn(2+)</name>
        <dbReference type="ChEBI" id="CHEBI:29105"/>
    </cofactor>
    <text evidence="15 18">Binds 1 zinc ion.</text>
</comment>
<evidence type="ECO:0000256" key="12">
    <source>
        <dbReference type="ARBA" id="ARBA00023268"/>
    </source>
</evidence>
<dbReference type="Proteomes" id="UP000218257">
    <property type="component" value="Chromosome"/>
</dbReference>
<sequence>MKYMSQALSLAKLAIGQVSPNPAVGAVIVKNGEVVGQGFTQPPGGDHAEIVALKQAAEKAKGAALYVTLEPCCHQGRTPPCTVAIIESGIKEVYIATLDDNPLVSGKGKKELEDAGIKVHLGMMEREARQMNEAYFKYITTGMPFVTAKYAMSLDGKTGTRTGDSKWISNEESRHFAHYIRHISDVIMAGLNTILKDDPHLTARVNCGRGGTSHCQPTRVIIDDNGRAPLSSNVFHVPGNTIVAVAKGLTPEEKQAYDEVGAKVVEMPDERGLVDLKSLLRYLGQNGVTSVLVEGGGIVLGSLFDLKLVDKVLVFVAPIIIGGKDAKIPVAGLGAELITDSAKLRDITTTAFGQDVLISGYVIKE</sequence>
<comment type="function">
    <text evidence="1 15">Converts 2,5-diamino-6-(ribosylamino)-4(3h)-pyrimidinone 5'-phosphate into 5-amino-6-(ribosylamino)-2,4(1h,3h)-pyrimidinedione 5'-phosphate.</text>
</comment>
<evidence type="ECO:0000256" key="8">
    <source>
        <dbReference type="ARBA" id="ARBA00022801"/>
    </source>
</evidence>
<dbReference type="GO" id="GO:0009231">
    <property type="term" value="P:riboflavin biosynthetic process"/>
    <property type="evidence" value="ECO:0007669"/>
    <property type="project" value="UniProtKB-UniPathway"/>
</dbReference>
<feature type="binding site" evidence="17">
    <location>
        <position position="181"/>
    </location>
    <ligand>
        <name>substrate</name>
    </ligand>
</feature>
<dbReference type="PROSITE" id="PS00903">
    <property type="entry name" value="CYT_DCMP_DEAMINASES_1"/>
    <property type="match status" value="1"/>
</dbReference>
<protein>
    <recommendedName>
        <fullName evidence="15">Riboflavin biosynthesis protein RibD</fullName>
    </recommendedName>
    <domain>
        <recommendedName>
            <fullName evidence="15">Diaminohydroxyphosphoribosylaminopyrimidine deaminase</fullName>
            <shortName evidence="15">DRAP deaminase</shortName>
            <ecNumber evidence="15">3.5.4.26</ecNumber>
        </recommendedName>
        <alternativeName>
            <fullName evidence="15">Riboflavin-specific deaminase</fullName>
        </alternativeName>
    </domain>
    <domain>
        <recommendedName>
            <fullName evidence="15">5-amino-6-(5-phosphoribosylamino)uracil reductase</fullName>
            <ecNumber evidence="15">1.1.1.193</ecNumber>
        </recommendedName>
        <alternativeName>
            <fullName evidence="15">HTP reductase</fullName>
        </alternativeName>
    </domain>
</protein>
<evidence type="ECO:0000256" key="13">
    <source>
        <dbReference type="ARBA" id="ARBA00049861"/>
    </source>
</evidence>
<evidence type="ECO:0000256" key="15">
    <source>
        <dbReference type="PIRNR" id="PIRNR006769"/>
    </source>
</evidence>
<reference evidence="22" key="3">
    <citation type="submission" date="2023-12" db="EMBL/GenBank/DDBJ databases">
        <title>Isolation of organohalide respiring bacteria Dehalococcoides mccartyi strain GPTCE1 in groundwater collected near a chemical plant in Suzhou, China.</title>
        <authorList>
            <person name="Liu G."/>
        </authorList>
    </citation>
    <scope>NUCLEOTIDE SEQUENCE</scope>
    <source>
        <strain evidence="22">GPTCE1</strain>
    </source>
</reference>
<dbReference type="InterPro" id="IPR002734">
    <property type="entry name" value="RibDG_C"/>
</dbReference>
<reference evidence="21 23" key="1">
    <citation type="journal article" date="2015" name="Sci. Rep.">
        <title>A comparative genomics and reductive dehalogenase gene transcription study of two chloroethene-respiring bacteria, Dehalococcoides mccartyi strains MB and 11a.</title>
        <authorList>
            <person name="Low A."/>
            <person name="Shen Z."/>
            <person name="Cheng D."/>
            <person name="Rogers M.J."/>
            <person name="Lee P.K."/>
            <person name="He J."/>
        </authorList>
    </citation>
    <scope>NUCLEOTIDE SEQUENCE [LARGE SCALE GENOMIC DNA]</scope>
    <source>
        <strain evidence="21 23">MB</strain>
    </source>
</reference>
<organism evidence="21 23">
    <name type="scientific">Dehalococcoides mccartyi</name>
    <dbReference type="NCBI Taxonomy" id="61435"/>
    <lineage>
        <taxon>Bacteria</taxon>
        <taxon>Bacillati</taxon>
        <taxon>Chloroflexota</taxon>
        <taxon>Dehalococcoidia</taxon>
        <taxon>Dehalococcoidales</taxon>
        <taxon>Dehalococcoidaceae</taxon>
        <taxon>Dehalococcoides</taxon>
    </lineage>
</organism>
<feature type="binding site" evidence="18">
    <location>
        <position position="81"/>
    </location>
    <ligand>
        <name>Zn(2+)</name>
        <dbReference type="ChEBI" id="CHEBI:29105"/>
        <note>catalytic</note>
    </ligand>
</feature>
<feature type="binding site" evidence="17">
    <location>
        <position position="201"/>
    </location>
    <ligand>
        <name>substrate</name>
    </ligand>
</feature>
<keyword evidence="10 15" id="KW-0521">NADP</keyword>
<comment type="similarity">
    <text evidence="4 15">In the N-terminal section; belongs to the cytidine and deoxycytidylate deaminase family.</text>
</comment>
<dbReference type="CDD" id="cd01284">
    <property type="entry name" value="Riboflavin_deaminase-reductase"/>
    <property type="match status" value="1"/>
</dbReference>
<evidence type="ECO:0000313" key="24">
    <source>
        <dbReference type="Proteomes" id="UP000218257"/>
    </source>
</evidence>
<dbReference type="EC" id="1.1.1.193" evidence="15"/>
<feature type="binding site" evidence="18">
    <location>
        <position position="47"/>
    </location>
    <ligand>
        <name>Zn(2+)</name>
        <dbReference type="ChEBI" id="CHEBI:29105"/>
        <note>catalytic</note>
    </ligand>
</feature>
<comment type="pathway">
    <text evidence="2 15">Cofactor biosynthesis; riboflavin biosynthesis; 5-amino-6-(D-ribitylamino)uracil from GTP: step 2/4.</text>
</comment>
<dbReference type="AlphaFoldDB" id="A0A0V8M0A8"/>
<keyword evidence="8 15" id="KW-0378">Hydrolase</keyword>
<keyword evidence="11 15" id="KW-0560">Oxidoreductase</keyword>
<dbReference type="InterPro" id="IPR050765">
    <property type="entry name" value="Riboflavin_Biosynth_HTPR"/>
</dbReference>
<dbReference type="PATRIC" id="fig|61435.5.peg.1342"/>
<dbReference type="eggNOG" id="COG0117">
    <property type="taxonomic scope" value="Bacteria"/>
</dbReference>
<feature type="binding site" evidence="17">
    <location>
        <position position="151"/>
    </location>
    <ligand>
        <name>NADP(+)</name>
        <dbReference type="ChEBI" id="CHEBI:58349"/>
    </ligand>
</feature>
<comment type="catalytic activity">
    <reaction evidence="13 15">
        <text>5-amino-6-(5-phospho-D-ribitylamino)uracil + NADP(+) = 5-amino-6-(5-phospho-D-ribosylamino)uracil + NADPH + H(+)</text>
        <dbReference type="Rhea" id="RHEA:17845"/>
        <dbReference type="ChEBI" id="CHEBI:15378"/>
        <dbReference type="ChEBI" id="CHEBI:57783"/>
        <dbReference type="ChEBI" id="CHEBI:58349"/>
        <dbReference type="ChEBI" id="CHEBI:58421"/>
        <dbReference type="ChEBI" id="CHEBI:58453"/>
        <dbReference type="EC" id="1.1.1.193"/>
    </reaction>
</comment>
<dbReference type="OrthoDB" id="9800865at2"/>
<dbReference type="PIRSF" id="PIRSF006769">
    <property type="entry name" value="RibD"/>
    <property type="match status" value="1"/>
</dbReference>
<feature type="binding site" evidence="17">
    <location>
        <begin position="296"/>
        <end position="302"/>
    </location>
    <ligand>
        <name>NADP(+)</name>
        <dbReference type="ChEBI" id="CHEBI:58349"/>
    </ligand>
</feature>
<dbReference type="GO" id="GO:0050661">
    <property type="term" value="F:NADP binding"/>
    <property type="evidence" value="ECO:0007669"/>
    <property type="project" value="InterPro"/>
</dbReference>
<evidence type="ECO:0000256" key="18">
    <source>
        <dbReference type="PIRSR" id="PIRSR006769-3"/>
    </source>
</evidence>
<dbReference type="SUPFAM" id="SSF53597">
    <property type="entry name" value="Dihydrofolate reductase-like"/>
    <property type="match status" value="1"/>
</dbReference>
<evidence type="ECO:0000259" key="19">
    <source>
        <dbReference type="PROSITE" id="PS51747"/>
    </source>
</evidence>
<dbReference type="Gene3D" id="3.40.430.10">
    <property type="entry name" value="Dihydrofolate Reductase, subunit A"/>
    <property type="match status" value="1"/>
</dbReference>
<dbReference type="PANTHER" id="PTHR38011:SF7">
    <property type="entry name" value="2,5-DIAMINO-6-RIBOSYLAMINO-4(3H)-PYRIMIDINONE 5'-PHOSPHATE REDUCTASE"/>
    <property type="match status" value="1"/>
</dbReference>
<dbReference type="InterPro" id="IPR016193">
    <property type="entry name" value="Cytidine_deaminase-like"/>
</dbReference>
<evidence type="ECO:0000313" key="22">
    <source>
        <dbReference type="EMBL" id="WRO06872.1"/>
    </source>
</evidence>
<dbReference type="EC" id="3.5.4.26" evidence="15"/>
<dbReference type="RefSeq" id="WP_010936880.1">
    <property type="nucleotide sequence ID" value="NZ_AP017649.1"/>
</dbReference>
<evidence type="ECO:0000256" key="17">
    <source>
        <dbReference type="PIRSR" id="PIRSR006769-2"/>
    </source>
</evidence>
<evidence type="ECO:0000256" key="7">
    <source>
        <dbReference type="ARBA" id="ARBA00022723"/>
    </source>
</evidence>
<evidence type="ECO:0000313" key="23">
    <source>
        <dbReference type="Proteomes" id="UP000053577"/>
    </source>
</evidence>
<feature type="binding site" evidence="17">
    <location>
        <position position="294"/>
    </location>
    <ligand>
        <name>substrate</name>
    </ligand>
</feature>
<evidence type="ECO:0000256" key="3">
    <source>
        <dbReference type="ARBA" id="ARBA00004910"/>
    </source>
</evidence>
<comment type="pathway">
    <text evidence="3 15">Cofactor biosynthesis; riboflavin biosynthesis; 5-amino-6-(D-ribitylamino)uracil from GTP: step 3/4.</text>
</comment>
<evidence type="ECO:0000256" key="9">
    <source>
        <dbReference type="ARBA" id="ARBA00022833"/>
    </source>
</evidence>
<dbReference type="GO" id="GO:0008270">
    <property type="term" value="F:zinc ion binding"/>
    <property type="evidence" value="ECO:0007669"/>
    <property type="project" value="InterPro"/>
</dbReference>
<dbReference type="InterPro" id="IPR004794">
    <property type="entry name" value="Eubact_RibD"/>
</dbReference>
<dbReference type="NCBIfam" id="TIGR00227">
    <property type="entry name" value="ribD_Cterm"/>
    <property type="match status" value="1"/>
</dbReference>
<comment type="catalytic activity">
    <reaction evidence="14 15">
        <text>2,5-diamino-6-hydroxy-4-(5-phosphoribosylamino)-pyrimidine + H2O + H(+) = 5-amino-6-(5-phospho-D-ribosylamino)uracil + NH4(+)</text>
        <dbReference type="Rhea" id="RHEA:21868"/>
        <dbReference type="ChEBI" id="CHEBI:15377"/>
        <dbReference type="ChEBI" id="CHEBI:15378"/>
        <dbReference type="ChEBI" id="CHEBI:28938"/>
        <dbReference type="ChEBI" id="CHEBI:58453"/>
        <dbReference type="ChEBI" id="CHEBI:58614"/>
        <dbReference type="EC" id="3.5.4.26"/>
    </reaction>
</comment>
<dbReference type="UniPathway" id="UPA00275">
    <property type="reaction ID" value="UER00401"/>
</dbReference>
<feature type="binding site" evidence="17">
    <location>
        <position position="167"/>
    </location>
    <ligand>
        <name>substrate</name>
    </ligand>
</feature>
<dbReference type="NCBIfam" id="TIGR00326">
    <property type="entry name" value="eubact_ribD"/>
    <property type="match status" value="1"/>
</dbReference>
<dbReference type="Proteomes" id="UP000053577">
    <property type="component" value="Unassembled WGS sequence"/>
</dbReference>
<dbReference type="PROSITE" id="PS51747">
    <property type="entry name" value="CYT_DCMP_DEAMINASES_2"/>
    <property type="match status" value="1"/>
</dbReference>
<dbReference type="EMBL" id="AP017649">
    <property type="protein sequence ID" value="BAZ97605.1"/>
    <property type="molecule type" value="Genomic_DNA"/>
</dbReference>
<evidence type="ECO:0000256" key="6">
    <source>
        <dbReference type="ARBA" id="ARBA00022619"/>
    </source>
</evidence>
<dbReference type="InterPro" id="IPR016192">
    <property type="entry name" value="APOBEC/CMP_deaminase_Zn-bd"/>
</dbReference>
<dbReference type="InterPro" id="IPR011549">
    <property type="entry name" value="RibD_C"/>
</dbReference>